<accession>A0A140GIY5</accession>
<sequence length="54" mass="6052">QKRTSKSKKNMRKHVWKQKALTQATKALFLAKYVLKSQDSGASSNGNTSELLTN</sequence>
<keyword evidence="4" id="KW-0150">Chloroplast</keyword>
<keyword evidence="2 4" id="KW-0689">Ribosomal protein</keyword>
<comment type="similarity">
    <text evidence="1">Belongs to the bacterial ribosomal protein bL32 family.</text>
</comment>
<evidence type="ECO:0000313" key="4">
    <source>
        <dbReference type="EMBL" id="AMN09250.1"/>
    </source>
</evidence>
<keyword evidence="3" id="KW-0687">Ribonucleoprotein</keyword>
<protein>
    <submittedName>
        <fullName evidence="4">Ribosomal protein 32</fullName>
    </submittedName>
</protein>
<organism evidence="4">
    <name type="scientific">Ourococcus multisporus</name>
    <dbReference type="NCBI Taxonomy" id="132186"/>
    <lineage>
        <taxon>Eukaryota</taxon>
        <taxon>Viridiplantae</taxon>
        <taxon>Chlorophyta</taxon>
        <taxon>core chlorophytes</taxon>
        <taxon>Chlorophyceae</taxon>
        <taxon>CS clade</taxon>
        <taxon>Sphaeropleales</taxon>
        <taxon>Selenastraceae</taxon>
        <taxon>Ourococcus</taxon>
    </lineage>
</organism>
<reference evidence="4" key="1">
    <citation type="journal article" date="2016" name="Mol. Phylogenet. Evol.">
        <title>Chloroplast phylogenomic data from the green algal order Sphaeropleales (Chlorophyceae, Chlorophyta) reveal complex patterns of sequence evolution.</title>
        <authorList>
            <person name="Fucikova K."/>
            <person name="Lewis P.O."/>
            <person name="Lewis L.A."/>
        </authorList>
    </citation>
    <scope>NUCLEOTIDE SEQUENCE</scope>
    <source>
        <strain evidence="4">UTEX 1240</strain>
    </source>
</reference>
<dbReference type="InterPro" id="IPR002677">
    <property type="entry name" value="Ribosomal_bL32"/>
</dbReference>
<evidence type="ECO:0000256" key="2">
    <source>
        <dbReference type="ARBA" id="ARBA00022980"/>
    </source>
</evidence>
<dbReference type="GO" id="GO:0003735">
    <property type="term" value="F:structural constituent of ribosome"/>
    <property type="evidence" value="ECO:0007669"/>
    <property type="project" value="InterPro"/>
</dbReference>
<feature type="non-terminal residue" evidence="4">
    <location>
        <position position="1"/>
    </location>
</feature>
<dbReference type="Pfam" id="PF01783">
    <property type="entry name" value="Ribosomal_L32p"/>
    <property type="match status" value="1"/>
</dbReference>
<dbReference type="GO" id="GO:0015934">
    <property type="term" value="C:large ribosomal subunit"/>
    <property type="evidence" value="ECO:0007669"/>
    <property type="project" value="InterPro"/>
</dbReference>
<gene>
    <name evidence="4" type="primary">rpl32</name>
</gene>
<evidence type="ECO:0000256" key="3">
    <source>
        <dbReference type="ARBA" id="ARBA00023274"/>
    </source>
</evidence>
<evidence type="ECO:0000256" key="1">
    <source>
        <dbReference type="ARBA" id="ARBA00008560"/>
    </source>
</evidence>
<name>A0A140GIY5_9CHLO</name>
<dbReference type="GO" id="GO:0006412">
    <property type="term" value="P:translation"/>
    <property type="evidence" value="ECO:0007669"/>
    <property type="project" value="InterPro"/>
</dbReference>
<dbReference type="EMBL" id="KT369467">
    <property type="protein sequence ID" value="AMN09250.1"/>
    <property type="molecule type" value="Genomic_DNA"/>
</dbReference>
<keyword evidence="4" id="KW-0934">Plastid</keyword>
<geneLocation type="chloroplast" evidence="4"/>
<dbReference type="AlphaFoldDB" id="A0A140GIY5"/>
<proteinExistence type="inferred from homology"/>